<gene>
    <name evidence="2" type="ORF">ALP15_101955</name>
    <name evidence="1" type="ORF">ALP16_00595</name>
</gene>
<accession>A0A3M6A8J7</accession>
<sequence>MRKSAVDVLDYAGMDRIGNLTHDSTKLTRRTNMFGLLFKASKDEKEILDSLRGLKTLRISDRGGMSIDTHEILTSKRFIEASKKARKIVANG</sequence>
<evidence type="ECO:0000313" key="2">
    <source>
        <dbReference type="EMBL" id="RMV15627.1"/>
    </source>
</evidence>
<evidence type="ECO:0000313" key="3">
    <source>
        <dbReference type="Proteomes" id="UP000272241"/>
    </source>
</evidence>
<evidence type="ECO:0000313" key="4">
    <source>
        <dbReference type="Proteomes" id="UP000272703"/>
    </source>
</evidence>
<protein>
    <submittedName>
        <fullName evidence="2">Uncharacterized protein</fullName>
    </submittedName>
</protein>
<dbReference type="EMBL" id="RBUN01000639">
    <property type="protein sequence ID" value="RMV07877.1"/>
    <property type="molecule type" value="Genomic_DNA"/>
</dbReference>
<dbReference type="Proteomes" id="UP000272703">
    <property type="component" value="Unassembled WGS sequence"/>
</dbReference>
<comment type="caution">
    <text evidence="2">The sequence shown here is derived from an EMBL/GenBank/DDBJ whole genome shotgun (WGS) entry which is preliminary data.</text>
</comment>
<name>A0A3M6A8J7_PSESS</name>
<evidence type="ECO:0000313" key="1">
    <source>
        <dbReference type="EMBL" id="RMV07877.1"/>
    </source>
</evidence>
<dbReference type="EMBL" id="RBUO01000276">
    <property type="protein sequence ID" value="RMV15627.1"/>
    <property type="molecule type" value="Genomic_DNA"/>
</dbReference>
<dbReference type="Proteomes" id="UP000272241">
    <property type="component" value="Unassembled WGS sequence"/>
</dbReference>
<reference evidence="3 4" key="1">
    <citation type="submission" date="2018-08" db="EMBL/GenBank/DDBJ databases">
        <title>Recombination of ecologically and evolutionarily significant loci maintains genetic cohesion in the Pseudomonas syringae species complex.</title>
        <authorList>
            <person name="Dillon M."/>
            <person name="Thakur S."/>
            <person name="Almeida R.N.D."/>
            <person name="Weir B.S."/>
            <person name="Guttman D.S."/>
        </authorList>
    </citation>
    <scope>NUCLEOTIDE SEQUENCE [LARGE SCALE GENOMIC DNA]</scope>
    <source>
        <strain evidence="2 3">ICMP 11895</strain>
        <strain evidence="1 4">ICMP 11897</strain>
    </source>
</reference>
<proteinExistence type="predicted"/>
<organism evidence="2 3">
    <name type="scientific">Pseudomonas savastanoi</name>
    <name type="common">Pseudomonas syringae pv. savastanoi</name>
    <dbReference type="NCBI Taxonomy" id="29438"/>
    <lineage>
        <taxon>Bacteria</taxon>
        <taxon>Pseudomonadati</taxon>
        <taxon>Pseudomonadota</taxon>
        <taxon>Gammaproteobacteria</taxon>
        <taxon>Pseudomonadales</taxon>
        <taxon>Pseudomonadaceae</taxon>
        <taxon>Pseudomonas</taxon>
    </lineage>
</organism>
<dbReference type="AlphaFoldDB" id="A0A3M6A8J7"/>